<accession>A0A917QKF6</accession>
<protein>
    <submittedName>
        <fullName evidence="4">Tol-pal system-associated acyl-CoA thioesterase</fullName>
    </submittedName>
</protein>
<evidence type="ECO:0000313" key="5">
    <source>
        <dbReference type="Proteomes" id="UP000600449"/>
    </source>
</evidence>
<keyword evidence="2" id="KW-0378">Hydrolase</keyword>
<dbReference type="InterPro" id="IPR029069">
    <property type="entry name" value="HotDog_dom_sf"/>
</dbReference>
<evidence type="ECO:0000313" key="4">
    <source>
        <dbReference type="EMBL" id="GGK54123.1"/>
    </source>
</evidence>
<reference evidence="4 5" key="1">
    <citation type="journal article" date="2014" name="Int. J. Syst. Evol. Microbiol.">
        <title>Complete genome sequence of Corynebacterium casei LMG S-19264T (=DSM 44701T), isolated from a smear-ripened cheese.</title>
        <authorList>
            <consortium name="US DOE Joint Genome Institute (JGI-PGF)"/>
            <person name="Walter F."/>
            <person name="Albersmeier A."/>
            <person name="Kalinowski J."/>
            <person name="Ruckert C."/>
        </authorList>
    </citation>
    <scope>NUCLEOTIDE SEQUENCE [LARGE SCALE GENOMIC DNA]</scope>
    <source>
        <strain evidence="4 5">CGMCC 1.9161</strain>
    </source>
</reference>
<name>A0A917QKF6_9HYPH</name>
<dbReference type="NCBIfam" id="TIGR02799">
    <property type="entry name" value="thio_ybgC"/>
    <property type="match status" value="1"/>
</dbReference>
<dbReference type="PANTHER" id="PTHR31793">
    <property type="entry name" value="4-HYDROXYBENZOYL-COA THIOESTERASE FAMILY MEMBER"/>
    <property type="match status" value="1"/>
</dbReference>
<dbReference type="Gene3D" id="3.10.129.10">
    <property type="entry name" value="Hotdog Thioesterase"/>
    <property type="match status" value="1"/>
</dbReference>
<comment type="similarity">
    <text evidence="1">Belongs to the 4-hydroxybenzoyl-CoA thioesterase family.</text>
</comment>
<gene>
    <name evidence="4" type="ORF">GCM10011322_46170</name>
</gene>
<dbReference type="GO" id="GO:0047617">
    <property type="term" value="F:fatty acyl-CoA hydrolase activity"/>
    <property type="evidence" value="ECO:0007669"/>
    <property type="project" value="TreeGrafter"/>
</dbReference>
<dbReference type="InterPro" id="IPR014166">
    <property type="entry name" value="Tol-Pal_acyl-CoA_thioesterase"/>
</dbReference>
<dbReference type="PROSITE" id="PS01328">
    <property type="entry name" value="4HBCOA_THIOESTERASE"/>
    <property type="match status" value="1"/>
</dbReference>
<dbReference type="Proteomes" id="UP000600449">
    <property type="component" value="Unassembled WGS sequence"/>
</dbReference>
<dbReference type="InterPro" id="IPR050563">
    <property type="entry name" value="4-hydroxybenzoyl-CoA_TE"/>
</dbReference>
<dbReference type="FunFam" id="3.10.129.10:FF:000004">
    <property type="entry name" value="Tol-pal system-associated acyl-CoA thioesterase"/>
    <property type="match status" value="1"/>
</dbReference>
<dbReference type="EMBL" id="BMMF01000018">
    <property type="protein sequence ID" value="GGK54123.1"/>
    <property type="molecule type" value="Genomic_DNA"/>
</dbReference>
<dbReference type="Pfam" id="PF03061">
    <property type="entry name" value="4HBT"/>
    <property type="match status" value="1"/>
</dbReference>
<dbReference type="SUPFAM" id="SSF54637">
    <property type="entry name" value="Thioesterase/thiol ester dehydrase-isomerase"/>
    <property type="match status" value="1"/>
</dbReference>
<evidence type="ECO:0000259" key="3">
    <source>
        <dbReference type="Pfam" id="PF03061"/>
    </source>
</evidence>
<evidence type="ECO:0000256" key="1">
    <source>
        <dbReference type="ARBA" id="ARBA00005953"/>
    </source>
</evidence>
<dbReference type="PANTHER" id="PTHR31793:SF37">
    <property type="entry name" value="ACYL-COA THIOESTER HYDROLASE YBGC"/>
    <property type="match status" value="1"/>
</dbReference>
<feature type="domain" description="Thioesterase" evidence="3">
    <location>
        <begin position="42"/>
        <end position="126"/>
    </location>
</feature>
<comment type="caution">
    <text evidence="4">The sequence shown here is derived from an EMBL/GenBank/DDBJ whole genome shotgun (WGS) entry which is preliminary data.</text>
</comment>
<proteinExistence type="inferred from homology"/>
<sequence length="154" mass="17029">MSGDRTPRDAGDDGLVPIAGRFEDGVHRLRVRVYYEDTDFSGIVYHANYLKYLERGRTDQLRLAGVAQSELHADGEGIAFAVRRMTLDWLKPARMDDILTVETRTDVVKGASIALAQRILRADEVLLTADVTVAAVRAGRPARIPEILRARLGG</sequence>
<dbReference type="InterPro" id="IPR008272">
    <property type="entry name" value="HB-CoA_thioesterase_AS"/>
</dbReference>
<keyword evidence="5" id="KW-1185">Reference proteome</keyword>
<dbReference type="PIRSF" id="PIRSF003230">
    <property type="entry name" value="YbgC"/>
    <property type="match status" value="1"/>
</dbReference>
<dbReference type="AlphaFoldDB" id="A0A917QKF6"/>
<dbReference type="InterPro" id="IPR006684">
    <property type="entry name" value="YbgC/YbaW"/>
</dbReference>
<dbReference type="NCBIfam" id="TIGR00051">
    <property type="entry name" value="YbgC/FadM family acyl-CoA thioesterase"/>
    <property type="match status" value="1"/>
</dbReference>
<organism evidence="4 5">
    <name type="scientific">Salinarimonas ramus</name>
    <dbReference type="NCBI Taxonomy" id="690164"/>
    <lineage>
        <taxon>Bacteria</taxon>
        <taxon>Pseudomonadati</taxon>
        <taxon>Pseudomonadota</taxon>
        <taxon>Alphaproteobacteria</taxon>
        <taxon>Hyphomicrobiales</taxon>
        <taxon>Salinarimonadaceae</taxon>
        <taxon>Salinarimonas</taxon>
    </lineage>
</organism>
<evidence type="ECO:0000256" key="2">
    <source>
        <dbReference type="ARBA" id="ARBA00022801"/>
    </source>
</evidence>
<dbReference type="InterPro" id="IPR006683">
    <property type="entry name" value="Thioestr_dom"/>
</dbReference>
<dbReference type="CDD" id="cd00586">
    <property type="entry name" value="4HBT"/>
    <property type="match status" value="1"/>
</dbReference>